<dbReference type="EMBL" id="GBBK01000266">
    <property type="protein sequence ID" value="JAC24216.1"/>
    <property type="molecule type" value="mRNA"/>
</dbReference>
<reference evidence="2" key="1">
    <citation type="submission" date="2014-03" db="EMBL/GenBank/DDBJ databases">
        <title>The sialotranscriptome of Amblyomma triste, Amblyomma parvum and Amblyomma cajennense ticks, uncovered by 454-based RNA-seq.</title>
        <authorList>
            <person name="Garcia G.R."/>
            <person name="Gardinassi L.G."/>
            <person name="Ribeiro J.M."/>
            <person name="Anatriello E."/>
            <person name="Ferreira B.R."/>
            <person name="Moreira H.N."/>
            <person name="Mafra C."/>
            <person name="Olegario M.M."/>
            <person name="Szabo P.J."/>
            <person name="Miranda-Santos I.K."/>
            <person name="Maruyama S.R."/>
        </authorList>
    </citation>
    <scope>NUCLEOTIDE SEQUENCE</scope>
    <source>
        <strain evidence="2">Uberlandia</strain>
        <tissue evidence="2">Salivary glands</tissue>
    </source>
</reference>
<keyword evidence="1" id="KW-0732">Signal</keyword>
<proteinExistence type="evidence at transcript level"/>
<feature type="signal peptide" evidence="1">
    <location>
        <begin position="1"/>
        <end position="24"/>
    </location>
</feature>
<feature type="chain" id="PRO_5001515799" evidence="1">
    <location>
        <begin position="25"/>
        <end position="208"/>
    </location>
</feature>
<sequence>MFRSNRKMYATFLLAMLLTTEASAFSWRELRDGFNTSIEQFYNTNEPIWTIFTKADASFNLSCIVDVTLNTTLSNLYFERSYYRNQTRVKSPLRRVLNKRGTDRSRSTLVYDATRSIYEQGNPLFNEELLYQSDDGTCGVFKFFKHPNVTRYDIRVRNCSLAIEPPKNCWTFFKETSQLRVSRHEKLQERKVYDAQCQAILWKTDGCQ</sequence>
<accession>A0A023FQZ9</accession>
<organism evidence="2">
    <name type="scientific">Amblyomma cajennense</name>
    <name type="common">Cayenne tick</name>
    <name type="synonym">Acarus cajennensis</name>
    <dbReference type="NCBI Taxonomy" id="34607"/>
    <lineage>
        <taxon>Eukaryota</taxon>
        <taxon>Metazoa</taxon>
        <taxon>Ecdysozoa</taxon>
        <taxon>Arthropoda</taxon>
        <taxon>Chelicerata</taxon>
        <taxon>Arachnida</taxon>
        <taxon>Acari</taxon>
        <taxon>Parasitiformes</taxon>
        <taxon>Ixodida</taxon>
        <taxon>Ixodoidea</taxon>
        <taxon>Ixodidae</taxon>
        <taxon>Amblyomminae</taxon>
        <taxon>Amblyomma</taxon>
    </lineage>
</organism>
<protein>
    <submittedName>
        <fullName evidence="2">Putative lipocalin-3 1</fullName>
    </submittedName>
</protein>
<name>A0A023FQZ9_AMBCJ</name>
<dbReference type="AlphaFoldDB" id="A0A023FQZ9"/>
<evidence type="ECO:0000313" key="2">
    <source>
        <dbReference type="EMBL" id="JAC24216.1"/>
    </source>
</evidence>
<evidence type="ECO:0000256" key="1">
    <source>
        <dbReference type="SAM" id="SignalP"/>
    </source>
</evidence>